<gene>
    <name evidence="1" type="ORF">LCGC14_3072920</name>
</gene>
<evidence type="ECO:0008006" key="2">
    <source>
        <dbReference type="Google" id="ProtNLM"/>
    </source>
</evidence>
<dbReference type="PANTHER" id="PTHR43649">
    <property type="entry name" value="ARABINOSE-BINDING PROTEIN-RELATED"/>
    <property type="match status" value="1"/>
</dbReference>
<reference evidence="1" key="1">
    <citation type="journal article" date="2015" name="Nature">
        <title>Complex archaea that bridge the gap between prokaryotes and eukaryotes.</title>
        <authorList>
            <person name="Spang A."/>
            <person name="Saw J.H."/>
            <person name="Jorgensen S.L."/>
            <person name="Zaremba-Niedzwiedzka K."/>
            <person name="Martijn J."/>
            <person name="Lind A.E."/>
            <person name="van Eijk R."/>
            <person name="Schleper C."/>
            <person name="Guy L."/>
            <person name="Ettema T.J."/>
        </authorList>
    </citation>
    <scope>NUCLEOTIDE SEQUENCE</scope>
</reference>
<feature type="non-terminal residue" evidence="1">
    <location>
        <position position="335"/>
    </location>
</feature>
<proteinExistence type="predicted"/>
<dbReference type="Pfam" id="PF01547">
    <property type="entry name" value="SBP_bac_1"/>
    <property type="match status" value="1"/>
</dbReference>
<protein>
    <recommendedName>
        <fullName evidence="2">Extracellular solute-binding protein</fullName>
    </recommendedName>
</protein>
<dbReference type="SUPFAM" id="SSF53850">
    <property type="entry name" value="Periplasmic binding protein-like II"/>
    <property type="match status" value="1"/>
</dbReference>
<accession>A0A0F8X3Z2</accession>
<dbReference type="EMBL" id="LAZR01065410">
    <property type="protein sequence ID" value="KKK55600.1"/>
    <property type="molecule type" value="Genomic_DNA"/>
</dbReference>
<dbReference type="Gene3D" id="3.40.190.10">
    <property type="entry name" value="Periplasmic binding protein-like II"/>
    <property type="match status" value="2"/>
</dbReference>
<dbReference type="InterPro" id="IPR006059">
    <property type="entry name" value="SBP"/>
</dbReference>
<sequence length="335" mass="37528">MKRKLFGVLVGFMVLSMCFSLAFAGRDKKAEPTDPGKPFEGVTLNLLMEDVPDTESIEPLLPEFEAETGIKVVFEKVVYTVMHEKLVPQLMAGEENGSYDVIECDNYWVGEFMVAGWLKELDPYLAETPEINLDDYIEAVNDMFNISDKNYFIPMWTYPMGIVFRTDIVEDPDFHAFYEKATGKKWSFPPKDLYEYAEMAKAADGFTPDNVYGVAMQGAKVDPLVMELTNYLYALGGDFYDRNTWKATFDSPVGKQALGVYKDLLDNAAQPGASGANFDDAFNVFGQGKAVFAITYNFLMPWLLDKTNSVVFDKVDFIELPGGGLLGGWAWAIPV</sequence>
<dbReference type="InterPro" id="IPR050490">
    <property type="entry name" value="Bact_solute-bd_prot1"/>
</dbReference>
<organism evidence="1">
    <name type="scientific">marine sediment metagenome</name>
    <dbReference type="NCBI Taxonomy" id="412755"/>
    <lineage>
        <taxon>unclassified sequences</taxon>
        <taxon>metagenomes</taxon>
        <taxon>ecological metagenomes</taxon>
    </lineage>
</organism>
<dbReference type="PANTHER" id="PTHR43649:SF12">
    <property type="entry name" value="DIACETYLCHITOBIOSE BINDING PROTEIN DASA"/>
    <property type="match status" value="1"/>
</dbReference>
<evidence type="ECO:0000313" key="1">
    <source>
        <dbReference type="EMBL" id="KKK55600.1"/>
    </source>
</evidence>
<comment type="caution">
    <text evidence="1">The sequence shown here is derived from an EMBL/GenBank/DDBJ whole genome shotgun (WGS) entry which is preliminary data.</text>
</comment>
<dbReference type="AlphaFoldDB" id="A0A0F8X3Z2"/>
<name>A0A0F8X3Z2_9ZZZZ</name>